<proteinExistence type="predicted"/>
<dbReference type="InterPro" id="IPR002938">
    <property type="entry name" value="FAD-bd"/>
</dbReference>
<dbReference type="PANTHER" id="PTHR47469">
    <property type="entry name" value="MONOOXYGENASE-LIKE"/>
    <property type="match status" value="1"/>
</dbReference>
<dbReference type="Pfam" id="PF22607">
    <property type="entry name" value="FAD_binding-like"/>
    <property type="match status" value="1"/>
</dbReference>
<organism evidence="3 4">
    <name type="scientific">Hydrogenophaga laconesensis</name>
    <dbReference type="NCBI Taxonomy" id="1805971"/>
    <lineage>
        <taxon>Bacteria</taxon>
        <taxon>Pseudomonadati</taxon>
        <taxon>Pseudomonadota</taxon>
        <taxon>Betaproteobacteria</taxon>
        <taxon>Burkholderiales</taxon>
        <taxon>Comamonadaceae</taxon>
        <taxon>Hydrogenophaga</taxon>
    </lineage>
</organism>
<evidence type="ECO:0000313" key="3">
    <source>
        <dbReference type="EMBL" id="MDR7096993.1"/>
    </source>
</evidence>
<dbReference type="Pfam" id="PF01494">
    <property type="entry name" value="FAD_binding_3"/>
    <property type="match status" value="1"/>
</dbReference>
<dbReference type="InterPro" id="IPR053212">
    <property type="entry name" value="DHP_3-monooxygenase"/>
</dbReference>
<gene>
    <name evidence="3" type="ORF">J2X09_004762</name>
</gene>
<evidence type="ECO:0000259" key="1">
    <source>
        <dbReference type="Pfam" id="PF01494"/>
    </source>
</evidence>
<dbReference type="SUPFAM" id="SSF51905">
    <property type="entry name" value="FAD/NAD(P)-binding domain"/>
    <property type="match status" value="1"/>
</dbReference>
<dbReference type="Gene3D" id="3.30.9.60">
    <property type="match status" value="1"/>
</dbReference>
<dbReference type="EMBL" id="JAVDWE010000018">
    <property type="protein sequence ID" value="MDR7096993.1"/>
    <property type="molecule type" value="Genomic_DNA"/>
</dbReference>
<name>A0ABU1VHN7_9BURK</name>
<dbReference type="SUPFAM" id="SSF54373">
    <property type="entry name" value="FAD-linked reductases, C-terminal domain"/>
    <property type="match status" value="1"/>
</dbReference>
<dbReference type="PANTHER" id="PTHR47469:SF2">
    <property type="entry name" value="OS06G0597600 PROTEIN"/>
    <property type="match status" value="1"/>
</dbReference>
<dbReference type="NCBIfam" id="NF005566">
    <property type="entry name" value="PRK07236.1"/>
    <property type="match status" value="1"/>
</dbReference>
<dbReference type="Proteomes" id="UP001265550">
    <property type="component" value="Unassembled WGS sequence"/>
</dbReference>
<reference evidence="3 4" key="1">
    <citation type="submission" date="2023-07" db="EMBL/GenBank/DDBJ databases">
        <title>Sorghum-associated microbial communities from plants grown in Nebraska, USA.</title>
        <authorList>
            <person name="Schachtman D."/>
        </authorList>
    </citation>
    <scope>NUCLEOTIDE SEQUENCE [LARGE SCALE GENOMIC DNA]</scope>
    <source>
        <strain evidence="3 4">BE240</strain>
    </source>
</reference>
<dbReference type="Gene3D" id="3.50.50.60">
    <property type="entry name" value="FAD/NAD(P)-binding domain"/>
    <property type="match status" value="2"/>
</dbReference>
<feature type="domain" description="FAD-binding" evidence="1">
    <location>
        <begin position="3"/>
        <end position="157"/>
    </location>
</feature>
<sequence>MARIVVVGGSLGGLFAANVLHRDGHDVTVLEKARGSMDGRGAGIVSHDALEAALGRAGLRTDASLGVAVPGRVMLRSDGAIDTLLDMPQVLTSWSRLYHLLLAAFPAERYVQGAMVTQFVDGPDGVEVQADCGGVPRRWEGDLLAASDGIRSTVRQRCFPDAQPRYAGYVAWRGVCEESVLSQHTLETLFPRFGFCMTDSEQIIGYPVAGPRNDLTPGRRAYNFVWYRPVPMGEALARLMTDADGVHHPQGVPPNRVSWRHIAHARQDAARLLAPQFAEVIEKTAQPFFQPIYDLQSERLCAGRVALMGDAAFVARPHIGMGVTKAAEDAVALAGALREYGATLEALRAYERLRRPAGQLAVARARWLGGYMEQAASSGEPAAPVASAAQRAHQTLHETAIDLGRYGHLSAFKTTNA</sequence>
<evidence type="ECO:0000259" key="2">
    <source>
        <dbReference type="Pfam" id="PF22607"/>
    </source>
</evidence>
<evidence type="ECO:0000313" key="4">
    <source>
        <dbReference type="Proteomes" id="UP001265550"/>
    </source>
</evidence>
<dbReference type="RefSeq" id="WP_204735286.1">
    <property type="nucleotide sequence ID" value="NZ_JAVDWE010000018.1"/>
</dbReference>
<feature type="domain" description="2,6-dihydroxypyridine 3-monooxygenase substrate binding" evidence="2">
    <location>
        <begin position="166"/>
        <end position="294"/>
    </location>
</feature>
<dbReference type="InterPro" id="IPR036188">
    <property type="entry name" value="FAD/NAD-bd_sf"/>
</dbReference>
<accession>A0ABU1VHN7</accession>
<dbReference type="PRINTS" id="PR00420">
    <property type="entry name" value="RNGMNOXGNASE"/>
</dbReference>
<comment type="caution">
    <text evidence="3">The sequence shown here is derived from an EMBL/GenBank/DDBJ whole genome shotgun (WGS) entry which is preliminary data.</text>
</comment>
<dbReference type="InterPro" id="IPR054707">
    <property type="entry name" value="DhpH_subs-bd"/>
</dbReference>
<keyword evidence="4" id="KW-1185">Reference proteome</keyword>
<protein>
    <submittedName>
        <fullName evidence="3">2-polyprenyl-6-methoxyphenol hydroxylase-like FAD-dependent oxidoreductase</fullName>
    </submittedName>
</protein>